<sequence>MDKVVTFVPRADLDAQQNLDGFIDVCRNHLTIFGATLDFESDTWETNIEIKGKYSELRLVFSNLETCDSRRPAMMREPFRSFAKAYMRYQHAMRPTKAVSGRVAALRLIEAALCETDTVNPVAIDTDILNRAAQMAQARFDSPDTAYRAGQQIEMVADFSRDNRLTATLVSWKNPINRPAESGKKVGKEADDIRLSKLPTPAALDALPKAFRLAIDPADVLVTSLTALLVCAPDRINESLLLRENCERTELDQKHNKERYGLEWYPAKGAEPMIKWIVPSMVDVAKEALGRIRTLTNEARQVAKWYEANPSKIYLANKELEALRNKEWLTTREVADILFADAVSMNSPREWCEANDVPLHRQGPKRLFVRFADLESAVLKMLPPGFPVVNEATGLKYSEALCVMLRNTLDAKKAVFRCVIEPIGHPHIHNRLGARSTTGIQSIFDKCGLFEEDGSPIRVHSHQFRNYLNTLAQMGGMSQLDIAKWSGRKDIRQNEAYDHESTQSLLARVRSIVGDDARMFGPVTTTSQSILIPRDEFGRLKIPTAHTTDYGYCVHDYVMSPCQIHRDCLNCNEQFCVKGEAEKEKRLRQAHAEAIKLASDAEQAVADGDYGAEEWLKTHRNTLATIEALLAIIDNPAVPVGSVILPVRAEQASRLDFADEARAALTESPAPRLSETTTESEEVTE</sequence>
<dbReference type="EMBL" id="JAQQDW010000036">
    <property type="protein sequence ID" value="MFM0105495.1"/>
    <property type="molecule type" value="Genomic_DNA"/>
</dbReference>
<protein>
    <submittedName>
        <fullName evidence="1">Integrase</fullName>
    </submittedName>
</protein>
<evidence type="ECO:0000313" key="1">
    <source>
        <dbReference type="EMBL" id="MFM0105495.1"/>
    </source>
</evidence>
<proteinExistence type="predicted"/>
<keyword evidence="2" id="KW-1185">Reference proteome</keyword>
<gene>
    <name evidence="1" type="ORF">PQR01_18880</name>
</gene>
<evidence type="ECO:0000313" key="2">
    <source>
        <dbReference type="Proteomes" id="UP001629235"/>
    </source>
</evidence>
<comment type="caution">
    <text evidence="1">The sequence shown here is derived from an EMBL/GenBank/DDBJ whole genome shotgun (WGS) entry which is preliminary data.</text>
</comment>
<reference evidence="1 2" key="1">
    <citation type="journal article" date="2024" name="Chem. Sci.">
        <title>Discovery of megapolipeptins by genome mining of a Burkholderiales bacteria collection.</title>
        <authorList>
            <person name="Paulo B.S."/>
            <person name="Recchia M.J.J."/>
            <person name="Lee S."/>
            <person name="Fergusson C.H."/>
            <person name="Romanowski S.B."/>
            <person name="Hernandez A."/>
            <person name="Krull N."/>
            <person name="Liu D.Y."/>
            <person name="Cavanagh H."/>
            <person name="Bos A."/>
            <person name="Gray C.A."/>
            <person name="Murphy B.T."/>
            <person name="Linington R.G."/>
            <person name="Eustaquio A.S."/>
        </authorList>
    </citation>
    <scope>NUCLEOTIDE SEQUENCE [LARGE SCALE GENOMIC DNA]</scope>
    <source>
        <strain evidence="1 2">RL18-126-BIB-B</strain>
    </source>
</reference>
<dbReference type="Proteomes" id="UP001629235">
    <property type="component" value="Unassembled WGS sequence"/>
</dbReference>
<accession>A0ACC7NFI2</accession>
<name>A0ACC7NFI2_9BURK</name>
<organism evidence="1 2">
    <name type="scientific">Paraburkholderia rhynchosiae</name>
    <dbReference type="NCBI Taxonomy" id="487049"/>
    <lineage>
        <taxon>Bacteria</taxon>
        <taxon>Pseudomonadati</taxon>
        <taxon>Pseudomonadota</taxon>
        <taxon>Betaproteobacteria</taxon>
        <taxon>Burkholderiales</taxon>
        <taxon>Burkholderiaceae</taxon>
        <taxon>Paraburkholderia</taxon>
    </lineage>
</organism>